<keyword evidence="4" id="KW-1185">Reference proteome</keyword>
<evidence type="ECO:0000313" key="3">
    <source>
        <dbReference type="EMBL" id="KAF2896608.1"/>
    </source>
</evidence>
<proteinExistence type="predicted"/>
<dbReference type="Gene3D" id="3.60.10.10">
    <property type="entry name" value="Endonuclease/exonuclease/phosphatase"/>
    <property type="match status" value="1"/>
</dbReference>
<evidence type="ECO:0000259" key="1">
    <source>
        <dbReference type="Pfam" id="PF00078"/>
    </source>
</evidence>
<dbReference type="Proteomes" id="UP000801492">
    <property type="component" value="Unassembled WGS sequence"/>
</dbReference>
<evidence type="ECO:0000259" key="2">
    <source>
        <dbReference type="Pfam" id="PF14529"/>
    </source>
</evidence>
<dbReference type="PANTHER" id="PTHR19446">
    <property type="entry name" value="REVERSE TRANSCRIPTASES"/>
    <property type="match status" value="1"/>
</dbReference>
<dbReference type="EMBL" id="VTPC01004909">
    <property type="protein sequence ID" value="KAF2896608.1"/>
    <property type="molecule type" value="Genomic_DNA"/>
</dbReference>
<dbReference type="Pfam" id="PF00078">
    <property type="entry name" value="RVT_1"/>
    <property type="match status" value="1"/>
</dbReference>
<evidence type="ECO:0008006" key="5">
    <source>
        <dbReference type="Google" id="ProtNLM"/>
    </source>
</evidence>
<dbReference type="SUPFAM" id="SSF56219">
    <property type="entry name" value="DNase I-like"/>
    <property type="match status" value="1"/>
</dbReference>
<dbReference type="InterPro" id="IPR036691">
    <property type="entry name" value="Endo/exonu/phosph_ase_sf"/>
</dbReference>
<dbReference type="GO" id="GO:0003824">
    <property type="term" value="F:catalytic activity"/>
    <property type="evidence" value="ECO:0007669"/>
    <property type="project" value="InterPro"/>
</dbReference>
<comment type="caution">
    <text evidence="3">The sequence shown here is derived from an EMBL/GenBank/DDBJ whole genome shotgun (WGS) entry which is preliminary data.</text>
</comment>
<accession>A0A8K0GFV1</accession>
<name>A0A8K0GFV1_IGNLU</name>
<feature type="domain" description="Endonuclease/exonuclease/phosphatase" evidence="2">
    <location>
        <begin position="86"/>
        <end position="200"/>
    </location>
</feature>
<organism evidence="3 4">
    <name type="scientific">Ignelater luminosus</name>
    <name type="common">Cucubano</name>
    <name type="synonym">Pyrophorus luminosus</name>
    <dbReference type="NCBI Taxonomy" id="2038154"/>
    <lineage>
        <taxon>Eukaryota</taxon>
        <taxon>Metazoa</taxon>
        <taxon>Ecdysozoa</taxon>
        <taxon>Arthropoda</taxon>
        <taxon>Hexapoda</taxon>
        <taxon>Insecta</taxon>
        <taxon>Pterygota</taxon>
        <taxon>Neoptera</taxon>
        <taxon>Endopterygota</taxon>
        <taxon>Coleoptera</taxon>
        <taxon>Polyphaga</taxon>
        <taxon>Elateriformia</taxon>
        <taxon>Elateroidea</taxon>
        <taxon>Elateridae</taxon>
        <taxon>Agrypninae</taxon>
        <taxon>Pyrophorini</taxon>
        <taxon>Ignelater</taxon>
    </lineage>
</organism>
<sequence length="727" mass="81831">MDIYGVPTNLTKEEVESALREQNSPDQDKWGEDDLKVLFKFGKRNQPTVHWTAIIIADPNLDVLLHAEQTSPPLVVVTIKLQGVAIKIANIYCPPSQEIEPHLTKLTEVIQHPNILVTEDFNAKVTIWHNEHTDERGAAVLEFLLQNSLLCIYKPDNPPNFKSPNGESNIDLTLTSETVERMIKHWDVRANEVDSDHNLITSPIELRNLKYTTPKASCNLTNIDQAEMTNKTKMLLRDLESMLWEPTTTIRTNDAHTSEHLDFLQAVLDQKFPNDGEEMDTPAHVEIRQNARIAGGNSDLDVEITEEDVLQAISQIKGKKTPGEDGIHGVILKALAPTLADYLRRLYGDCLTLGCYPVAWKMGKLVTILKSPDKDPADAKSLRPITLLSELGKILDRLIRAKITEELGEEHLHQSQQYGFRKSRSTTQAIQQLLNLITTNEHKYVVALAIDISGAFDNLWWPVTILRASAMGLPEKLVQIRNDLNGRQITYETANETASKMLIVDQSLRCPRVISIHDIPNVSNQWWNLTPGRDIEQVQCPACRRGDAPEGVHKCVVCNKNVHVLDTCSALIAGKKEGSGEKRLCRECSTIDEQAIDEIVATNQQENWRGLVEPVQEEEPPKKRAKYVKGTLQRNDLDTRKKSKHSPTLRNENVLDLQPVHLENKYYTAVNTSGTSLWPILGLLKHNVVRKPFPITLFCGNSKPSLLSTFLEDFIGELKGLLKDGFK</sequence>
<dbReference type="InterPro" id="IPR000477">
    <property type="entry name" value="RT_dom"/>
</dbReference>
<dbReference type="OrthoDB" id="6776603at2759"/>
<evidence type="ECO:0000313" key="4">
    <source>
        <dbReference type="Proteomes" id="UP000801492"/>
    </source>
</evidence>
<dbReference type="InterPro" id="IPR005135">
    <property type="entry name" value="Endo/exonuclease/phosphatase"/>
</dbReference>
<protein>
    <recommendedName>
        <fullName evidence="5">Reverse transcriptase domain-containing protein</fullName>
    </recommendedName>
</protein>
<dbReference type="Pfam" id="PF14529">
    <property type="entry name" value="Exo_endo_phos_2"/>
    <property type="match status" value="1"/>
</dbReference>
<gene>
    <name evidence="3" type="ORF">ILUMI_09568</name>
</gene>
<dbReference type="AlphaFoldDB" id="A0A8K0GFV1"/>
<reference evidence="3" key="1">
    <citation type="submission" date="2019-08" db="EMBL/GenBank/DDBJ databases">
        <title>The genome of the North American firefly Photinus pyralis.</title>
        <authorList>
            <consortium name="Photinus pyralis genome working group"/>
            <person name="Fallon T.R."/>
            <person name="Sander Lower S.E."/>
            <person name="Weng J.-K."/>
        </authorList>
    </citation>
    <scope>NUCLEOTIDE SEQUENCE</scope>
    <source>
        <strain evidence="3">TRF0915ILg1</strain>
        <tissue evidence="3">Whole body</tissue>
    </source>
</reference>
<feature type="domain" description="Reverse transcriptase" evidence="1">
    <location>
        <begin position="375"/>
        <end position="484"/>
    </location>
</feature>